<dbReference type="InterPro" id="IPR007922">
    <property type="entry name" value="DciA-like"/>
</dbReference>
<dbReference type="RefSeq" id="WP_184475599.1">
    <property type="nucleotide sequence ID" value="NZ_JACHOV010000007.1"/>
</dbReference>
<gene>
    <name evidence="2" type="ORF">HNQ99_002125</name>
</gene>
<sequence>MTKRPAKTPKEEERPRGGPARNIADIVPNIGRAAFRRFGFVQSSIVTRWGDIVGSKYAEVSAPESIRFPVGQKSDGTLNLIVASGFAPMMQHVLPEIMERVNRFFGYSAVAKVAMRQGIIERREPERRPPPRMLKPVPIDLGEGLRGIGDPELRSVLESLAQGLANSSGPPKIS</sequence>
<evidence type="ECO:0000313" key="2">
    <source>
        <dbReference type="EMBL" id="MBB4641812.1"/>
    </source>
</evidence>
<keyword evidence="3" id="KW-1185">Reference proteome</keyword>
<protein>
    <recommendedName>
        <fullName evidence="4">DUF721 domain-containing protein</fullName>
    </recommendedName>
</protein>
<proteinExistence type="predicted"/>
<name>A0A840HU87_9SPHN</name>
<reference evidence="2 3" key="1">
    <citation type="submission" date="2020-08" db="EMBL/GenBank/DDBJ databases">
        <title>Genomic Encyclopedia of Type Strains, Phase IV (KMG-IV): sequencing the most valuable type-strain genomes for metagenomic binning, comparative biology and taxonomic classification.</title>
        <authorList>
            <person name="Goeker M."/>
        </authorList>
    </citation>
    <scope>NUCLEOTIDE SEQUENCE [LARGE SCALE GENOMIC DNA]</scope>
    <source>
        <strain evidence="2 3">DSM 7465</strain>
    </source>
</reference>
<dbReference type="Proteomes" id="UP000575068">
    <property type="component" value="Unassembled WGS sequence"/>
</dbReference>
<evidence type="ECO:0008006" key="4">
    <source>
        <dbReference type="Google" id="ProtNLM"/>
    </source>
</evidence>
<evidence type="ECO:0000313" key="3">
    <source>
        <dbReference type="Proteomes" id="UP000575068"/>
    </source>
</evidence>
<dbReference type="InterPro" id="IPR010593">
    <property type="entry name" value="DUF1159"/>
</dbReference>
<dbReference type="AlphaFoldDB" id="A0A840HU87"/>
<dbReference type="Pfam" id="PF05258">
    <property type="entry name" value="DciA"/>
    <property type="match status" value="1"/>
</dbReference>
<dbReference type="PIRSF" id="PIRSF032064">
    <property type="entry name" value="UCP032064"/>
    <property type="match status" value="1"/>
</dbReference>
<feature type="region of interest" description="Disordered" evidence="1">
    <location>
        <begin position="1"/>
        <end position="20"/>
    </location>
</feature>
<organism evidence="2 3">
    <name type="scientific">Rhizorhapis suberifaciens</name>
    <name type="common">corky root of lettuce</name>
    <dbReference type="NCBI Taxonomy" id="13656"/>
    <lineage>
        <taxon>Bacteria</taxon>
        <taxon>Pseudomonadati</taxon>
        <taxon>Pseudomonadota</taxon>
        <taxon>Alphaproteobacteria</taxon>
        <taxon>Sphingomonadales</taxon>
        <taxon>Sphingomonadaceae</taxon>
        <taxon>Rhizorhapis</taxon>
    </lineage>
</organism>
<dbReference type="EMBL" id="JACHOV010000007">
    <property type="protein sequence ID" value="MBB4641812.1"/>
    <property type="molecule type" value="Genomic_DNA"/>
</dbReference>
<accession>A0A840HU87</accession>
<comment type="caution">
    <text evidence="2">The sequence shown here is derived from an EMBL/GenBank/DDBJ whole genome shotgun (WGS) entry which is preliminary data.</text>
</comment>
<evidence type="ECO:0000256" key="1">
    <source>
        <dbReference type="SAM" id="MobiDB-lite"/>
    </source>
</evidence>